<evidence type="ECO:0000256" key="1">
    <source>
        <dbReference type="SAM" id="Coils"/>
    </source>
</evidence>
<feature type="compositionally biased region" description="Polar residues" evidence="2">
    <location>
        <begin position="1"/>
        <end position="13"/>
    </location>
</feature>
<feature type="compositionally biased region" description="Polar residues" evidence="2">
    <location>
        <begin position="173"/>
        <end position="182"/>
    </location>
</feature>
<feature type="compositionally biased region" description="Basic residues" evidence="2">
    <location>
        <begin position="111"/>
        <end position="131"/>
    </location>
</feature>
<keyword evidence="1" id="KW-0175">Coiled coil</keyword>
<dbReference type="EMBL" id="PDNA01000005">
    <property type="protein sequence ID" value="PGH27608.1"/>
    <property type="molecule type" value="Genomic_DNA"/>
</dbReference>
<dbReference type="OrthoDB" id="5428925at2759"/>
<feature type="region of interest" description="Disordered" evidence="2">
    <location>
        <begin position="1"/>
        <end position="211"/>
    </location>
</feature>
<evidence type="ECO:0000256" key="2">
    <source>
        <dbReference type="SAM" id="MobiDB-lite"/>
    </source>
</evidence>
<feature type="compositionally biased region" description="Basic and acidic residues" evidence="2">
    <location>
        <begin position="258"/>
        <end position="269"/>
    </location>
</feature>
<comment type="caution">
    <text evidence="3">The sequence shown here is derived from an EMBL/GenBank/DDBJ whole genome shotgun (WGS) entry which is preliminary data.</text>
</comment>
<feature type="compositionally biased region" description="Polar residues" evidence="2">
    <location>
        <begin position="191"/>
        <end position="201"/>
    </location>
</feature>
<feature type="region of interest" description="Disordered" evidence="2">
    <location>
        <begin position="407"/>
        <end position="486"/>
    </location>
</feature>
<feature type="compositionally biased region" description="Low complexity" evidence="2">
    <location>
        <begin position="475"/>
        <end position="486"/>
    </location>
</feature>
<evidence type="ECO:0000313" key="4">
    <source>
        <dbReference type="Proteomes" id="UP000224634"/>
    </source>
</evidence>
<feature type="coiled-coil region" evidence="1">
    <location>
        <begin position="498"/>
        <end position="532"/>
    </location>
</feature>
<proteinExistence type="predicted"/>
<organism evidence="3 4">
    <name type="scientific">Polytolypa hystricis (strain UAMH7299)</name>
    <dbReference type="NCBI Taxonomy" id="1447883"/>
    <lineage>
        <taxon>Eukaryota</taxon>
        <taxon>Fungi</taxon>
        <taxon>Dikarya</taxon>
        <taxon>Ascomycota</taxon>
        <taxon>Pezizomycotina</taxon>
        <taxon>Eurotiomycetes</taxon>
        <taxon>Eurotiomycetidae</taxon>
        <taxon>Onygenales</taxon>
        <taxon>Onygenales incertae sedis</taxon>
        <taxon>Polytolypa</taxon>
    </lineage>
</organism>
<gene>
    <name evidence="3" type="ORF">AJ80_00621</name>
</gene>
<feature type="region of interest" description="Disordered" evidence="2">
    <location>
        <begin position="242"/>
        <end position="285"/>
    </location>
</feature>
<protein>
    <submittedName>
        <fullName evidence="3">Uncharacterized protein</fullName>
    </submittedName>
</protein>
<name>A0A2B7Z3A6_POLH7</name>
<feature type="compositionally biased region" description="Polar residues" evidence="2">
    <location>
        <begin position="55"/>
        <end position="107"/>
    </location>
</feature>
<feature type="compositionally biased region" description="Polar residues" evidence="2">
    <location>
        <begin position="432"/>
        <end position="458"/>
    </location>
</feature>
<keyword evidence="4" id="KW-1185">Reference proteome</keyword>
<accession>A0A2B7Z3A6</accession>
<feature type="compositionally biased region" description="Low complexity" evidence="2">
    <location>
        <begin position="247"/>
        <end position="257"/>
    </location>
</feature>
<dbReference type="AlphaFoldDB" id="A0A2B7Z3A6"/>
<sequence length="612" mass="67163">MSTSNFPARTQSFTAATTTTRWHEDVKISGPTPFRTRSRDSLTAIPSTEAPFNSPPRNASSPQPTAATAVGSSPSSPATARRTTYHNPLNASSHAPQDSISSYVSRDSTMHRRRGSTLKTVMRKLFGRKRRSQPDEPDSAYLDEQRGSANASPWTPNGPDSPENPFVTVPDSVRSQAPSIPNQDVVLSKASRGNSLRTTSELKFPSTLDENPSLMPAVQQARRRATLPSIILPPEEAGELAAKITQSPTRPSSIRSSSEPRESFGELPRRSSRQYKRRSRSASALREAAITHRMSPIQWRRRSDEIKFWRTSVLKSNGSPSISTRPETATTVDSVVHGLEESQVDPAVRNSNNTVGPELSPRPFHFSTLMGTMGDGGETSLAQRVATLEVKLMDLEFAIAKLQGQGISPIRPTPFERASRQPSPHTKDHEPSNSSGRDPSTFIGSADSSTDSNPSQASHAGDHRTSVTTIRPRASSQQLSSLQPSSVSDFTGISVDQYSALTTLVRREQTARKQLEEQLLELQRDIAQMRHAYRISMQGSFLLPGSDSASFHRTVRPMFSSPSINMDSRAADGGMDMDRESSYLDSYYTRTEDVYGRPNIEAPARKQIVGMI</sequence>
<evidence type="ECO:0000313" key="3">
    <source>
        <dbReference type="EMBL" id="PGH27608.1"/>
    </source>
</evidence>
<dbReference type="Proteomes" id="UP000224634">
    <property type="component" value="Unassembled WGS sequence"/>
</dbReference>
<reference evidence="3 4" key="1">
    <citation type="submission" date="2017-10" db="EMBL/GenBank/DDBJ databases">
        <title>Comparative genomics in systemic dimorphic fungi from Ajellomycetaceae.</title>
        <authorList>
            <person name="Munoz J.F."/>
            <person name="Mcewen J.G."/>
            <person name="Clay O.K."/>
            <person name="Cuomo C.A."/>
        </authorList>
    </citation>
    <scope>NUCLEOTIDE SEQUENCE [LARGE SCALE GENOMIC DNA]</scope>
    <source>
        <strain evidence="3 4">UAMH7299</strain>
    </source>
</reference>
<feature type="compositionally biased region" description="Basic residues" evidence="2">
    <location>
        <begin position="270"/>
        <end position="280"/>
    </location>
</feature>